<accession>A0AAN9T2M0</accession>
<organism evidence="2 3">
    <name type="scientific">Parthenolecanium corni</name>
    <dbReference type="NCBI Taxonomy" id="536013"/>
    <lineage>
        <taxon>Eukaryota</taxon>
        <taxon>Metazoa</taxon>
        <taxon>Ecdysozoa</taxon>
        <taxon>Arthropoda</taxon>
        <taxon>Hexapoda</taxon>
        <taxon>Insecta</taxon>
        <taxon>Pterygota</taxon>
        <taxon>Neoptera</taxon>
        <taxon>Paraneoptera</taxon>
        <taxon>Hemiptera</taxon>
        <taxon>Sternorrhyncha</taxon>
        <taxon>Coccoidea</taxon>
        <taxon>Coccidae</taxon>
        <taxon>Parthenolecanium</taxon>
    </lineage>
</organism>
<dbReference type="EMBL" id="JBBCAQ010000041">
    <property type="protein sequence ID" value="KAK7571081.1"/>
    <property type="molecule type" value="Genomic_DNA"/>
</dbReference>
<evidence type="ECO:0000313" key="3">
    <source>
        <dbReference type="Proteomes" id="UP001367676"/>
    </source>
</evidence>
<reference evidence="2 3" key="1">
    <citation type="submission" date="2024-03" db="EMBL/GenBank/DDBJ databases">
        <title>Adaptation during the transition from Ophiocordyceps entomopathogen to insect associate is accompanied by gene loss and intensified selection.</title>
        <authorList>
            <person name="Ward C.M."/>
            <person name="Onetto C.A."/>
            <person name="Borneman A.R."/>
        </authorList>
    </citation>
    <scope>NUCLEOTIDE SEQUENCE [LARGE SCALE GENOMIC DNA]</scope>
    <source>
        <strain evidence="2">AWRI1</strain>
        <tissue evidence="2">Single Adult Female</tissue>
    </source>
</reference>
<evidence type="ECO:0000313" key="2">
    <source>
        <dbReference type="EMBL" id="KAK7571081.1"/>
    </source>
</evidence>
<dbReference type="AlphaFoldDB" id="A0AAN9T2M0"/>
<dbReference type="Proteomes" id="UP001367676">
    <property type="component" value="Unassembled WGS sequence"/>
</dbReference>
<feature type="region of interest" description="Disordered" evidence="1">
    <location>
        <begin position="24"/>
        <end position="50"/>
    </location>
</feature>
<protein>
    <submittedName>
        <fullName evidence="2">Uncharacterized protein</fullName>
    </submittedName>
</protein>
<proteinExistence type="predicted"/>
<name>A0AAN9T2M0_9HEMI</name>
<keyword evidence="3" id="KW-1185">Reference proteome</keyword>
<feature type="compositionally biased region" description="Basic and acidic residues" evidence="1">
    <location>
        <begin position="24"/>
        <end position="43"/>
    </location>
</feature>
<evidence type="ECO:0000256" key="1">
    <source>
        <dbReference type="SAM" id="MobiDB-lite"/>
    </source>
</evidence>
<sequence length="253" mass="28043">MDEEAKKALARKVGYRGKLDKFDADRFKNFETRKPPPQEHPPRGEASANDYKRMCARPKIDEGLAYDETKRTCVSLKKPPTMKSNVQKEVLPSQQVGSAGIGAASAHVASAHVECPLVMSSSAAHGMPSFPGRLGDSGITGVNETIHNLITIDDDDNQQLMDAKHSDHIDLSPAQADQLLHQTDTLPKTMYAVAEELLTTSDSDEEAPEKLPTETAADYHKRRTQHGVQQCKKHEKLDLQRSLIEKILLKLRN</sequence>
<feature type="region of interest" description="Disordered" evidence="1">
    <location>
        <begin position="199"/>
        <end position="233"/>
    </location>
</feature>
<gene>
    <name evidence="2" type="ORF">V9T40_014685</name>
</gene>
<comment type="caution">
    <text evidence="2">The sequence shown here is derived from an EMBL/GenBank/DDBJ whole genome shotgun (WGS) entry which is preliminary data.</text>
</comment>